<dbReference type="GO" id="GO:0016740">
    <property type="term" value="F:transferase activity"/>
    <property type="evidence" value="ECO:0007669"/>
    <property type="project" value="UniProtKB-KW"/>
</dbReference>
<sequence length="83" mass="9808">MKFLESEPEVALSVDIVHLMCPIHLLELNEAIKKIEIGQILELVTDYDRALEDVPRWCEIFGQEFLGIKEDGDIYKFYIRRLR</sequence>
<dbReference type="InterPro" id="IPR001455">
    <property type="entry name" value="TusA-like"/>
</dbReference>
<proteinExistence type="inferred from homology"/>
<accession>A0A832LUA2</accession>
<feature type="domain" description="UPF0033" evidence="2">
    <location>
        <begin position="14"/>
        <end position="81"/>
    </location>
</feature>
<dbReference type="EMBL" id="DSZU01000024">
    <property type="protein sequence ID" value="HGV54712.1"/>
    <property type="molecule type" value="Genomic_DNA"/>
</dbReference>
<comment type="similarity">
    <text evidence="1">Belongs to the sulfur carrier protein TusA family.</text>
</comment>
<reference evidence="3" key="1">
    <citation type="journal article" date="2020" name="mSystems">
        <title>Genome- and Community-Level Interaction Insights into Carbon Utilization and Element Cycling Functions of Hydrothermarchaeota in Hydrothermal Sediment.</title>
        <authorList>
            <person name="Zhou Z."/>
            <person name="Liu Y."/>
            <person name="Xu W."/>
            <person name="Pan J."/>
            <person name="Luo Z.H."/>
            <person name="Li M."/>
        </authorList>
    </citation>
    <scope>NUCLEOTIDE SEQUENCE [LARGE SCALE GENOMIC DNA]</scope>
    <source>
        <strain evidence="3">SpSt-605</strain>
    </source>
</reference>
<dbReference type="PANTHER" id="PTHR33279">
    <property type="entry name" value="SULFUR CARRIER PROTEIN YEDF-RELATED"/>
    <property type="match status" value="1"/>
</dbReference>
<name>A0A832LUA2_9BACT</name>
<protein>
    <submittedName>
        <fullName evidence="3">Sulfurtransferase TusA family protein</fullName>
    </submittedName>
</protein>
<keyword evidence="3" id="KW-0808">Transferase</keyword>
<organism evidence="3">
    <name type="scientific">Caldimicrobium thiodismutans</name>
    <dbReference type="NCBI Taxonomy" id="1653476"/>
    <lineage>
        <taxon>Bacteria</taxon>
        <taxon>Pseudomonadati</taxon>
        <taxon>Thermodesulfobacteriota</taxon>
        <taxon>Thermodesulfobacteria</taxon>
        <taxon>Thermodesulfobacteriales</taxon>
        <taxon>Thermodesulfobacteriaceae</taxon>
        <taxon>Caldimicrobium</taxon>
    </lineage>
</organism>
<comment type="caution">
    <text evidence="3">The sequence shown here is derived from an EMBL/GenBank/DDBJ whole genome shotgun (WGS) entry which is preliminary data.</text>
</comment>
<evidence type="ECO:0000313" key="3">
    <source>
        <dbReference type="EMBL" id="HGV54712.1"/>
    </source>
</evidence>
<dbReference type="AlphaFoldDB" id="A0A832LUA2"/>
<gene>
    <name evidence="3" type="ORF">ENT73_01310</name>
</gene>
<dbReference type="SUPFAM" id="SSF64307">
    <property type="entry name" value="SirA-like"/>
    <property type="match status" value="1"/>
</dbReference>
<dbReference type="PANTHER" id="PTHR33279:SF6">
    <property type="entry name" value="SULFUR CARRIER PROTEIN YEDF-RELATED"/>
    <property type="match status" value="1"/>
</dbReference>
<dbReference type="InterPro" id="IPR036868">
    <property type="entry name" value="TusA-like_sf"/>
</dbReference>
<evidence type="ECO:0000259" key="2">
    <source>
        <dbReference type="Pfam" id="PF01206"/>
    </source>
</evidence>
<dbReference type="CDD" id="cd00291">
    <property type="entry name" value="SirA_YedF_YeeD"/>
    <property type="match status" value="1"/>
</dbReference>
<dbReference type="Gene3D" id="3.30.110.40">
    <property type="entry name" value="TusA-like domain"/>
    <property type="match status" value="1"/>
</dbReference>
<evidence type="ECO:0000256" key="1">
    <source>
        <dbReference type="ARBA" id="ARBA00008984"/>
    </source>
</evidence>
<dbReference type="Pfam" id="PF01206">
    <property type="entry name" value="TusA"/>
    <property type="match status" value="1"/>
</dbReference>